<protein>
    <recommendedName>
        <fullName evidence="4">HpcH/HpaI aldolase/citrate lyase domain-containing protein</fullName>
    </recommendedName>
</protein>
<dbReference type="GO" id="GO:0046872">
    <property type="term" value="F:metal ion binding"/>
    <property type="evidence" value="ECO:0007669"/>
    <property type="project" value="UniProtKB-KW"/>
</dbReference>
<gene>
    <name evidence="5" type="ORF">DWB85_08325</name>
</gene>
<evidence type="ECO:0000259" key="4">
    <source>
        <dbReference type="Pfam" id="PF03328"/>
    </source>
</evidence>
<name>A0A3L7E1Y9_9GAMM</name>
<evidence type="ECO:0000256" key="1">
    <source>
        <dbReference type="ARBA" id="ARBA00005568"/>
    </source>
</evidence>
<keyword evidence="6" id="KW-1185">Reference proteome</keyword>
<dbReference type="EMBL" id="QRAN01000007">
    <property type="protein sequence ID" value="RLQ22281.1"/>
    <property type="molecule type" value="Genomic_DNA"/>
</dbReference>
<dbReference type="OrthoDB" id="86160at2"/>
<evidence type="ECO:0000313" key="5">
    <source>
        <dbReference type="EMBL" id="RLQ22281.1"/>
    </source>
</evidence>
<dbReference type="InterPro" id="IPR005000">
    <property type="entry name" value="Aldolase/citrate-lyase_domain"/>
</dbReference>
<evidence type="ECO:0000313" key="6">
    <source>
        <dbReference type="Proteomes" id="UP000265509"/>
    </source>
</evidence>
<dbReference type="Gene3D" id="3.20.20.60">
    <property type="entry name" value="Phosphoenolpyruvate-binding domains"/>
    <property type="match status" value="1"/>
</dbReference>
<dbReference type="PANTHER" id="PTHR30502">
    <property type="entry name" value="2-KETO-3-DEOXY-L-RHAMNONATE ALDOLASE"/>
    <property type="match status" value="1"/>
</dbReference>
<dbReference type="InterPro" id="IPR050251">
    <property type="entry name" value="HpcH-HpaI_aldolase"/>
</dbReference>
<dbReference type="PANTHER" id="PTHR30502:SF0">
    <property type="entry name" value="PHOSPHOENOLPYRUVATE CARBOXYLASE FAMILY PROTEIN"/>
    <property type="match status" value="1"/>
</dbReference>
<dbReference type="Proteomes" id="UP000265509">
    <property type="component" value="Unassembled WGS sequence"/>
</dbReference>
<sequence>MSSCRVRSCGRYRWRPVTKSWPASTAVSATSASPSADNGSDAYWRLKMINTALQHWREGKPSLGIWINLPDIHVAETLARTGVDWLCFDLQHGLMDYSDLNRLLPAICGQPVTPLVRVAANTPDQIGKVLDVGAEGVIVPMVNSAEEARRAAAACYYPPQGQRSCGPMRPAMESGIEYLAHANAQIACLPMIETEEGLANVEEIAAVEGVDGLFVGPMDLCYGLGIAPGDFANPRFKDAIAAIVAACQKHERAVGMFGYSAEMAHDSLASGFHFASAGTDISFFRAGVNRGLAIARGEDPDAAAARGGY</sequence>
<dbReference type="SUPFAM" id="SSF51621">
    <property type="entry name" value="Phosphoenolpyruvate/pyruvate domain"/>
    <property type="match status" value="1"/>
</dbReference>
<evidence type="ECO:0000256" key="3">
    <source>
        <dbReference type="ARBA" id="ARBA00023239"/>
    </source>
</evidence>
<comment type="caution">
    <text evidence="5">The sequence shown here is derived from an EMBL/GenBank/DDBJ whole genome shotgun (WGS) entry which is preliminary data.</text>
</comment>
<reference evidence="5 6" key="1">
    <citation type="submission" date="2018-07" db="EMBL/GenBank/DDBJ databases">
        <title>Halioglobus sp. genome submission.</title>
        <authorList>
            <person name="Ye M.-Q."/>
            <person name="Du Z.-J."/>
        </authorList>
    </citation>
    <scope>NUCLEOTIDE SEQUENCE [LARGE SCALE GENOMIC DNA]</scope>
    <source>
        <strain evidence="5 6">U0301</strain>
    </source>
</reference>
<dbReference type="Pfam" id="PF03328">
    <property type="entry name" value="HpcH_HpaI"/>
    <property type="match status" value="1"/>
</dbReference>
<comment type="similarity">
    <text evidence="1">Belongs to the HpcH/HpaI aldolase family.</text>
</comment>
<dbReference type="InterPro" id="IPR040442">
    <property type="entry name" value="Pyrv_kinase-like_dom_sf"/>
</dbReference>
<accession>A0A3L7E1Y9</accession>
<evidence type="ECO:0000256" key="2">
    <source>
        <dbReference type="ARBA" id="ARBA00022723"/>
    </source>
</evidence>
<dbReference type="GO" id="GO:0016832">
    <property type="term" value="F:aldehyde-lyase activity"/>
    <property type="evidence" value="ECO:0007669"/>
    <property type="project" value="TreeGrafter"/>
</dbReference>
<dbReference type="AlphaFoldDB" id="A0A3L7E1Y9"/>
<dbReference type="GO" id="GO:0005737">
    <property type="term" value="C:cytoplasm"/>
    <property type="evidence" value="ECO:0007669"/>
    <property type="project" value="TreeGrafter"/>
</dbReference>
<feature type="domain" description="HpcH/HpaI aldolase/citrate lyase" evidence="4">
    <location>
        <begin position="64"/>
        <end position="284"/>
    </location>
</feature>
<proteinExistence type="inferred from homology"/>
<keyword evidence="2" id="KW-0479">Metal-binding</keyword>
<dbReference type="InterPro" id="IPR015813">
    <property type="entry name" value="Pyrv/PenolPyrv_kinase-like_dom"/>
</dbReference>
<keyword evidence="3" id="KW-0456">Lyase</keyword>
<organism evidence="5 6">
    <name type="scientific">Seongchinamella sediminis</name>
    <dbReference type="NCBI Taxonomy" id="2283635"/>
    <lineage>
        <taxon>Bacteria</taxon>
        <taxon>Pseudomonadati</taxon>
        <taxon>Pseudomonadota</taxon>
        <taxon>Gammaproteobacteria</taxon>
        <taxon>Cellvibrionales</taxon>
        <taxon>Halieaceae</taxon>
        <taxon>Seongchinamella</taxon>
    </lineage>
</organism>